<dbReference type="EMBL" id="JAHBOM010000031">
    <property type="protein sequence ID" value="MBU8826880.1"/>
    <property type="molecule type" value="Genomic_DNA"/>
</dbReference>
<accession>A0ABS6HZG1</accession>
<evidence type="ECO:0000313" key="2">
    <source>
        <dbReference type="Proteomes" id="UP000696413"/>
    </source>
</evidence>
<dbReference type="Proteomes" id="UP000696413">
    <property type="component" value="Unassembled WGS sequence"/>
</dbReference>
<sequence length="84" mass="9364">MEASAPHTLTVEFGSDDHTRTLLRFAADLHRRNITITALSFLVQTPARVRIDARFTATGRQARTAQRTMDGRADVLRTALAAER</sequence>
<evidence type="ECO:0000313" key="1">
    <source>
        <dbReference type="EMBL" id="MBU8826880.1"/>
    </source>
</evidence>
<protein>
    <submittedName>
        <fullName evidence="1">Uncharacterized protein</fullName>
    </submittedName>
</protein>
<keyword evidence="2" id="KW-1185">Reference proteome</keyword>
<name>A0ABS6HZG1_MYCGD</name>
<organism evidence="1 2">
    <name type="scientific">Mycolicibacterium goodii</name>
    <name type="common">Mycobacterium goodii</name>
    <dbReference type="NCBI Taxonomy" id="134601"/>
    <lineage>
        <taxon>Bacteria</taxon>
        <taxon>Bacillati</taxon>
        <taxon>Actinomycetota</taxon>
        <taxon>Actinomycetes</taxon>
        <taxon>Mycobacteriales</taxon>
        <taxon>Mycobacteriaceae</taxon>
        <taxon>Mycolicibacterium</taxon>
    </lineage>
</organism>
<dbReference type="RefSeq" id="WP_073678828.1">
    <property type="nucleotide sequence ID" value="NZ_CP092364.2"/>
</dbReference>
<comment type="caution">
    <text evidence="1">The sequence shown here is derived from an EMBL/GenBank/DDBJ whole genome shotgun (WGS) entry which is preliminary data.</text>
</comment>
<reference evidence="1 2" key="1">
    <citation type="submission" date="2021-05" db="EMBL/GenBank/DDBJ databases">
        <title>Draft Genome Sequences of Clinical Respiratory Isolates of Mycobacterium goodii Recovered in Ireland.</title>
        <authorList>
            <person name="Flanagan P.R."/>
            <person name="Mok S."/>
            <person name="Roycroft E."/>
            <person name="Rogers T.R."/>
            <person name="Fitzgibbon M."/>
        </authorList>
    </citation>
    <scope>NUCLEOTIDE SEQUENCE [LARGE SCALE GENOMIC DNA]</scope>
    <source>
        <strain evidence="1 2">14IE55</strain>
    </source>
</reference>
<proteinExistence type="predicted"/>
<gene>
    <name evidence="1" type="ORF">KL859_28890</name>
</gene>